<name>A0A0W8F725_9ZZZZ</name>
<reference evidence="1" key="1">
    <citation type="journal article" date="2015" name="Proc. Natl. Acad. Sci. U.S.A.">
        <title>Networks of energetic and metabolic interactions define dynamics in microbial communities.</title>
        <authorList>
            <person name="Embree M."/>
            <person name="Liu J.K."/>
            <person name="Al-Bassam M.M."/>
            <person name="Zengler K."/>
        </authorList>
    </citation>
    <scope>NUCLEOTIDE SEQUENCE</scope>
</reference>
<sequence length="160" mass="17316">MKNITALVTLFCLMGLAGAQGSGLGDGYSSTQRAFFNEPITSTFEPYVNNYWSNYVVGNKNQSSHVMTSEMDMWVNNFPLMFSTPMQLDSTSFKSNVSTMGLSEKEKNSQALKTAVYRELGLNDLGKFAAVAGLNATSATPAVDATGNLLSQSVMSFFNV</sequence>
<dbReference type="EMBL" id="LNQE01001489">
    <property type="protein sequence ID" value="KUG16574.1"/>
    <property type="molecule type" value="Genomic_DNA"/>
</dbReference>
<evidence type="ECO:0000313" key="1">
    <source>
        <dbReference type="EMBL" id="KUG16574.1"/>
    </source>
</evidence>
<dbReference type="AlphaFoldDB" id="A0A0W8F725"/>
<comment type="caution">
    <text evidence="1">The sequence shown here is derived from an EMBL/GenBank/DDBJ whole genome shotgun (WGS) entry which is preliminary data.</text>
</comment>
<protein>
    <submittedName>
        <fullName evidence="1">Uncharacterized protein</fullName>
    </submittedName>
</protein>
<organism evidence="1">
    <name type="scientific">hydrocarbon metagenome</name>
    <dbReference type="NCBI Taxonomy" id="938273"/>
    <lineage>
        <taxon>unclassified sequences</taxon>
        <taxon>metagenomes</taxon>
        <taxon>ecological metagenomes</taxon>
    </lineage>
</organism>
<proteinExistence type="predicted"/>
<accession>A0A0W8F725</accession>
<gene>
    <name evidence="1" type="ORF">ASZ90_013758</name>
</gene>